<dbReference type="GO" id="GO:0006281">
    <property type="term" value="P:DNA repair"/>
    <property type="evidence" value="ECO:0007669"/>
    <property type="project" value="TreeGrafter"/>
</dbReference>
<dbReference type="GO" id="GO:0003677">
    <property type="term" value="F:DNA binding"/>
    <property type="evidence" value="ECO:0007669"/>
    <property type="project" value="UniProtKB-KW"/>
</dbReference>
<dbReference type="InterPro" id="IPR000380">
    <property type="entry name" value="Topo_IA"/>
</dbReference>
<dbReference type="SUPFAM" id="SSF56712">
    <property type="entry name" value="Prokaryotic type I DNA topoisomerase"/>
    <property type="match status" value="1"/>
</dbReference>
<dbReference type="Gene3D" id="3.40.50.140">
    <property type="match status" value="1"/>
</dbReference>
<gene>
    <name evidence="5" type="ORF">C5O25_12890</name>
</gene>
<evidence type="ECO:0000313" key="5">
    <source>
        <dbReference type="EMBL" id="PWB05156.1"/>
    </source>
</evidence>
<keyword evidence="6" id="KW-1185">Reference proteome</keyword>
<dbReference type="GO" id="GO:0006310">
    <property type="term" value="P:DNA recombination"/>
    <property type="evidence" value="ECO:0007669"/>
    <property type="project" value="TreeGrafter"/>
</dbReference>
<evidence type="ECO:0000259" key="4">
    <source>
        <dbReference type="SMART" id="SM00437"/>
    </source>
</evidence>
<sequence length="655" mass="73080">MNLVIAHSAQIAFAVSRALNCTDRTENGDYTNDTGSIVITSVESSLVEPAPFQYYAGGSDFIKTLPFIPKRYLYGIRADNVGGKFKVSDEDKSTVVRLQALVEQAAEVIFASNNGSEAQALFAILCQAAKAGRRISRMWLTTLSNRAITYAYRNRESGRNITRIARSGFVHHGMNFLFRANVEQAFAQMYGKQSFPMERMDIAALWLLCNSYDNMKVKLPKKTRYGVGITGNWNGKSVQLAPAELWTKKSEAQSLYDKFMKLNGKTVMAEVVEVNPKVEWRHELLNMVTLQEVAIEELGFLPARTMAAADLLFEKGLISSPRTSVSSLPHHLKRHIERRFPEAKAFPFCPEEQIPYCHGIITTERTPLFLSDDEQRVYELINIRTEMAFDSARCIEVGIAANIEGVGLFGTAELPDDAECVTGNIEFTISGVSIYSFSEHSPETLTAATFLHDLNELVNTGGDTPSLLPVSSYRDCGACLQRLIDNGFVKYLLGDIEPTEKARVLLSHAGHLELADIGKYITQIDEADALAENRKPTKPVMRDYENWLHPLILSLITDKKSFASKVSGYTCPKCGNHGLTVFPATIACECCGFSIPRHFHGYDLTDKDIEQLVRYKYTSPIYGFIDRKGRKFCESLVIDNRFGVTFSAKAAKIYG</sequence>
<dbReference type="Pfam" id="PF01131">
    <property type="entry name" value="Topoisom_bac"/>
    <property type="match status" value="1"/>
</dbReference>
<evidence type="ECO:0000256" key="1">
    <source>
        <dbReference type="ARBA" id="ARBA00023029"/>
    </source>
</evidence>
<dbReference type="InterPro" id="IPR025589">
    <property type="entry name" value="Toprim_C_rpt"/>
</dbReference>
<dbReference type="Gene3D" id="1.10.290.10">
    <property type="entry name" value="Topoisomerase I, domain 4"/>
    <property type="match status" value="1"/>
</dbReference>
<protein>
    <submittedName>
        <fullName evidence="5">Type IA DNA topoisomerase</fullName>
    </submittedName>
</protein>
<dbReference type="InterPro" id="IPR003602">
    <property type="entry name" value="Topo_IA_DNA-bd_dom"/>
</dbReference>
<evidence type="ECO:0000313" key="6">
    <source>
        <dbReference type="Proteomes" id="UP000244925"/>
    </source>
</evidence>
<dbReference type="InterPro" id="IPR013824">
    <property type="entry name" value="Topo_IA_cen_sub1"/>
</dbReference>
<dbReference type="RefSeq" id="WP_107037096.1">
    <property type="nucleotide sequence ID" value="NZ_CAONOM010000033.1"/>
</dbReference>
<proteinExistence type="predicted"/>
<dbReference type="Pfam" id="PF13342">
    <property type="entry name" value="Toprim_Crpt"/>
    <property type="match status" value="1"/>
</dbReference>
<dbReference type="Gene3D" id="2.70.20.10">
    <property type="entry name" value="Topoisomerase I, domain 3"/>
    <property type="match status" value="1"/>
</dbReference>
<dbReference type="Proteomes" id="UP000244925">
    <property type="component" value="Unassembled WGS sequence"/>
</dbReference>
<evidence type="ECO:0000256" key="2">
    <source>
        <dbReference type="ARBA" id="ARBA00023125"/>
    </source>
</evidence>
<organism evidence="5 6">
    <name type="scientific">Paramuribaculum intestinale</name>
    <dbReference type="NCBI Taxonomy" id="2094151"/>
    <lineage>
        <taxon>Bacteria</taxon>
        <taxon>Pseudomonadati</taxon>
        <taxon>Bacteroidota</taxon>
        <taxon>Bacteroidia</taxon>
        <taxon>Bacteroidales</taxon>
        <taxon>Muribaculaceae</taxon>
        <taxon>Paramuribaculum</taxon>
    </lineage>
</organism>
<keyword evidence="1" id="KW-0799">Topoisomerase</keyword>
<keyword evidence="3 5" id="KW-0413">Isomerase</keyword>
<dbReference type="SMART" id="SM00437">
    <property type="entry name" value="TOP1Ac"/>
    <property type="match status" value="1"/>
</dbReference>
<feature type="domain" description="DNA topoisomerase type IA DNA-binding" evidence="4">
    <location>
        <begin position="273"/>
        <end position="506"/>
    </location>
</feature>
<dbReference type="PANTHER" id="PTHR11390:SF21">
    <property type="entry name" value="DNA TOPOISOMERASE 3-ALPHA"/>
    <property type="match status" value="1"/>
</dbReference>
<evidence type="ECO:0000256" key="3">
    <source>
        <dbReference type="ARBA" id="ARBA00023235"/>
    </source>
</evidence>
<dbReference type="EMBL" id="PUBV01000082">
    <property type="protein sequence ID" value="PWB05156.1"/>
    <property type="molecule type" value="Genomic_DNA"/>
</dbReference>
<dbReference type="AlphaFoldDB" id="A0A2V1IU12"/>
<keyword evidence="2" id="KW-0238">DNA-binding</keyword>
<dbReference type="InterPro" id="IPR013825">
    <property type="entry name" value="Topo_IA_cen_sub2"/>
</dbReference>
<dbReference type="InterPro" id="IPR013826">
    <property type="entry name" value="Topo_IA_cen_sub3"/>
</dbReference>
<dbReference type="InterPro" id="IPR023405">
    <property type="entry name" value="Topo_IA_core_domain"/>
</dbReference>
<dbReference type="GO" id="GO:0006265">
    <property type="term" value="P:DNA topological change"/>
    <property type="evidence" value="ECO:0007669"/>
    <property type="project" value="InterPro"/>
</dbReference>
<reference evidence="6" key="1">
    <citation type="submission" date="2018-02" db="EMBL/GenBank/DDBJ databases">
        <authorList>
            <person name="Clavel T."/>
            <person name="Strowig T."/>
        </authorList>
    </citation>
    <scope>NUCLEOTIDE SEQUENCE [LARGE SCALE GENOMIC DNA]</scope>
    <source>
        <strain evidence="6">DSM 100764</strain>
    </source>
</reference>
<dbReference type="Gene3D" id="1.10.460.10">
    <property type="entry name" value="Topoisomerase I, domain 2"/>
    <property type="match status" value="1"/>
</dbReference>
<dbReference type="InterPro" id="IPR013497">
    <property type="entry name" value="Topo_IA_cen"/>
</dbReference>
<comment type="caution">
    <text evidence="5">The sequence shown here is derived from an EMBL/GenBank/DDBJ whole genome shotgun (WGS) entry which is preliminary data.</text>
</comment>
<dbReference type="PANTHER" id="PTHR11390">
    <property type="entry name" value="PROKARYOTIC DNA TOPOISOMERASE"/>
    <property type="match status" value="1"/>
</dbReference>
<accession>A0A2V1IU12</accession>
<dbReference type="GeneID" id="93425200"/>
<dbReference type="GO" id="GO:0003917">
    <property type="term" value="F:DNA topoisomerase type I (single strand cut, ATP-independent) activity"/>
    <property type="evidence" value="ECO:0007669"/>
    <property type="project" value="InterPro"/>
</dbReference>
<name>A0A2V1IU12_9BACT</name>